<protein>
    <recommendedName>
        <fullName evidence="2">Glucosamine inositolphosphorylceramide transferase 1 N-terminal domain-containing protein</fullName>
    </recommendedName>
</protein>
<evidence type="ECO:0000313" key="3">
    <source>
        <dbReference type="EMBL" id="SEB86538.1"/>
    </source>
</evidence>
<proteinExistence type="predicted"/>
<evidence type="ECO:0000259" key="2">
    <source>
        <dbReference type="Pfam" id="PF24793"/>
    </source>
</evidence>
<name>A0A1H4MV38_9HYPH</name>
<dbReference type="EMBL" id="FNSL01000001">
    <property type="protein sequence ID" value="SEB86538.1"/>
    <property type="molecule type" value="Genomic_DNA"/>
</dbReference>
<evidence type="ECO:0000256" key="1">
    <source>
        <dbReference type="SAM" id="MobiDB-lite"/>
    </source>
</evidence>
<gene>
    <name evidence="3" type="ORF">SAMN05216452_3474</name>
</gene>
<sequence length="555" mass="62912">MNWEAPLTAAPDKQGKRSQSTTPLRIGIMRQAGLPFENWELQLIERLLADRRFRLIAFLNVSKQGGQNHADMLTRLVAQLDGALFARQSHYGAKRFERARKTILNIPLDNAVEDWAVEDWAVEDGDRHRLQLDMLLRHCDAKLPEPVLRDLPLGAWSLSHVFTQSGSASWDGIADMAAGTPTSQLSLFLETARHPERRVIAQAEFNVKFSAARNAAFIKEKSVLLLMRELRRVAGTGKLPKPLKAPDAVQALRPPGVFRTGRYAAALTKNIAQRVLKSVRRASHQETAVWTLFSGRGAIDDFDPREAIEIPPTDTAIKADPFLFHHEGRTYLFYENYGLGDTKAHIAVGEITRSGFEPIGIALGGSEHLSFPFVFREGDEIFLMPETHQRKRIEIWRAVSFPLIWEPYSRAFEGWSTADSTLFKHRGQWWLFTNLSEHHAFEDHCSALYAFQVDGPELKRIVPHRTNPVVVGSATARNAGRIFSRHRRLYRPAQYNAHGIYGYGLNIMEIEHLDLDDYRETCVRRILPDFKPGLTGCHHFDASGSRYILDARLNA</sequence>
<dbReference type="SUPFAM" id="SSF75005">
    <property type="entry name" value="Arabinanase/levansucrase/invertase"/>
    <property type="match status" value="1"/>
</dbReference>
<dbReference type="RefSeq" id="WP_090329616.1">
    <property type="nucleotide sequence ID" value="NZ_FNSL01000001.1"/>
</dbReference>
<dbReference type="InterPro" id="IPR023296">
    <property type="entry name" value="Glyco_hydro_beta-prop_sf"/>
</dbReference>
<dbReference type="AlphaFoldDB" id="A0A1H4MV38"/>
<reference evidence="4" key="1">
    <citation type="submission" date="2016-10" db="EMBL/GenBank/DDBJ databases">
        <authorList>
            <person name="Varghese N."/>
            <person name="Submissions S."/>
        </authorList>
    </citation>
    <scope>NUCLEOTIDE SEQUENCE [LARGE SCALE GENOMIC DNA]</scope>
    <source>
        <strain evidence="4">ES.061</strain>
    </source>
</reference>
<dbReference type="Pfam" id="PF24793">
    <property type="entry name" value="GINT1_N"/>
    <property type="match status" value="1"/>
</dbReference>
<feature type="region of interest" description="Disordered" evidence="1">
    <location>
        <begin position="1"/>
        <end position="22"/>
    </location>
</feature>
<evidence type="ECO:0000313" key="4">
    <source>
        <dbReference type="Proteomes" id="UP000199064"/>
    </source>
</evidence>
<keyword evidence="4" id="KW-1185">Reference proteome</keyword>
<dbReference type="InterPro" id="IPR056442">
    <property type="entry name" value="GINT1_N"/>
</dbReference>
<feature type="domain" description="Glucosamine inositolphosphorylceramide transferase 1 N-terminal" evidence="2">
    <location>
        <begin position="317"/>
        <end position="524"/>
    </location>
</feature>
<organism evidence="3 4">
    <name type="scientific">Nitratireductor aquibiodomus</name>
    <dbReference type="NCBI Taxonomy" id="204799"/>
    <lineage>
        <taxon>Bacteria</taxon>
        <taxon>Pseudomonadati</taxon>
        <taxon>Pseudomonadota</taxon>
        <taxon>Alphaproteobacteria</taxon>
        <taxon>Hyphomicrobiales</taxon>
        <taxon>Phyllobacteriaceae</taxon>
        <taxon>Nitratireductor</taxon>
    </lineage>
</organism>
<dbReference type="Proteomes" id="UP000199064">
    <property type="component" value="Unassembled WGS sequence"/>
</dbReference>
<accession>A0A1H4MV38</accession>